<dbReference type="AlphaFoldDB" id="A0A9L0IDQ2"/>
<keyword evidence="1" id="KW-0812">Transmembrane</keyword>
<accession>A0A9L0IDQ2</accession>
<reference evidence="2" key="2">
    <citation type="submission" date="2025-08" db="UniProtKB">
        <authorList>
            <consortium name="Ensembl"/>
        </authorList>
    </citation>
    <scope>IDENTIFICATION</scope>
</reference>
<evidence type="ECO:0000256" key="1">
    <source>
        <dbReference type="SAM" id="Phobius"/>
    </source>
</evidence>
<dbReference type="Proteomes" id="UP000694387">
    <property type="component" value="Chromosome 7"/>
</dbReference>
<feature type="transmembrane region" description="Helical" evidence="1">
    <location>
        <begin position="20"/>
        <end position="42"/>
    </location>
</feature>
<proteinExistence type="predicted"/>
<name>A0A9L0IDQ2_EQUAS</name>
<keyword evidence="1" id="KW-1133">Transmembrane helix</keyword>
<dbReference type="GeneTree" id="ENSGT01150000287054"/>
<evidence type="ECO:0000313" key="3">
    <source>
        <dbReference type="Proteomes" id="UP000694387"/>
    </source>
</evidence>
<organism evidence="2 3">
    <name type="scientific">Equus asinus</name>
    <name type="common">Donkey</name>
    <name type="synonym">Equus africanus asinus</name>
    <dbReference type="NCBI Taxonomy" id="9793"/>
    <lineage>
        <taxon>Eukaryota</taxon>
        <taxon>Metazoa</taxon>
        <taxon>Chordata</taxon>
        <taxon>Craniata</taxon>
        <taxon>Vertebrata</taxon>
        <taxon>Euteleostomi</taxon>
        <taxon>Mammalia</taxon>
        <taxon>Eutheria</taxon>
        <taxon>Laurasiatheria</taxon>
        <taxon>Perissodactyla</taxon>
        <taxon>Equidae</taxon>
        <taxon>Equus</taxon>
    </lineage>
</organism>
<dbReference type="Ensembl" id="ENSEAST00005056994.1">
    <property type="protein sequence ID" value="ENSEASP00005039039.1"/>
    <property type="gene ID" value="ENSEASG00005029505.1"/>
</dbReference>
<reference evidence="2 3" key="1">
    <citation type="journal article" date="2020" name="Nat. Commun.">
        <title>Donkey genomes provide new insights into domestication and selection for coat color.</title>
        <authorList>
            <person name="Wang"/>
            <person name="C."/>
            <person name="Li"/>
            <person name="H."/>
            <person name="Guo"/>
            <person name="Y."/>
            <person name="Huang"/>
            <person name="J."/>
            <person name="Sun"/>
            <person name="Y."/>
            <person name="Min"/>
            <person name="J."/>
            <person name="Wang"/>
            <person name="J."/>
            <person name="Fang"/>
            <person name="X."/>
            <person name="Zhao"/>
            <person name="Z."/>
            <person name="Wang"/>
            <person name="S."/>
            <person name="Zhang"/>
            <person name="Y."/>
            <person name="Liu"/>
            <person name="Q."/>
            <person name="Jiang"/>
            <person name="Q."/>
            <person name="Wang"/>
            <person name="X."/>
            <person name="Guo"/>
            <person name="Y."/>
            <person name="Yang"/>
            <person name="C."/>
            <person name="Wang"/>
            <person name="Y."/>
            <person name="Tian"/>
            <person name="F."/>
            <person name="Zhuang"/>
            <person name="G."/>
            <person name="Fan"/>
            <person name="Y."/>
            <person name="Gao"/>
            <person name="Q."/>
            <person name="Li"/>
            <person name="Y."/>
            <person name="Ju"/>
            <person name="Z."/>
            <person name="Li"/>
            <person name="J."/>
            <person name="Li"/>
            <person name="R."/>
            <person name="Hou"/>
            <person name="M."/>
            <person name="Yang"/>
            <person name="G."/>
            <person name="Liu"/>
            <person name="G."/>
            <person name="Liu"/>
            <person name="W."/>
            <person name="Guo"/>
            <person name="J."/>
            <person name="Pan"/>
            <person name="S."/>
            <person name="Fan"/>
            <person name="G."/>
            <person name="Zhang"/>
            <person name="W."/>
            <person name="Zhang"/>
            <person name="R."/>
            <person name="Yu"/>
            <person name="J."/>
            <person name="Zhang"/>
            <person name="X."/>
            <person name="Yin"/>
            <person name="Q."/>
            <person name="Ji"/>
            <person name="C."/>
            <person name="Jin"/>
            <person name="Y."/>
            <person name="Yue"/>
            <person name="G."/>
            <person name="Liu"/>
            <person name="M."/>
            <person name="Xu"/>
            <person name="J."/>
            <person name="Liu"/>
            <person name="S."/>
            <person name="Jordana"/>
            <person name="J."/>
            <person name="Noce"/>
            <person name="A."/>
            <person name="Amills"/>
            <person name="M."/>
            <person name="Wu"/>
            <person name="D.D."/>
            <person name="Li"/>
            <person name="S."/>
            <person name="Zhou"/>
            <person name="X. and Zhong"/>
            <person name="J."/>
        </authorList>
    </citation>
    <scope>NUCLEOTIDE SEQUENCE [LARGE SCALE GENOMIC DNA]</scope>
</reference>
<protein>
    <submittedName>
        <fullName evidence="2">Uncharacterized protein</fullName>
    </submittedName>
</protein>
<keyword evidence="3" id="KW-1185">Reference proteome</keyword>
<sequence>MALGSMDILTVFILPVPEHGISFHLFVSLSISFSDVSQFSLYKSFTSLVKFIPRYFILLVVIVNGIVFLSSLSVSLLLEYRKATDFCQFILYPATLLEDITLNEISQS</sequence>
<reference evidence="2" key="3">
    <citation type="submission" date="2025-09" db="UniProtKB">
        <authorList>
            <consortium name="Ensembl"/>
        </authorList>
    </citation>
    <scope>IDENTIFICATION</scope>
</reference>
<keyword evidence="1" id="KW-0472">Membrane</keyword>
<feature type="transmembrane region" description="Helical" evidence="1">
    <location>
        <begin position="54"/>
        <end position="78"/>
    </location>
</feature>
<evidence type="ECO:0000313" key="2">
    <source>
        <dbReference type="Ensembl" id="ENSEASP00005039039.1"/>
    </source>
</evidence>